<organism evidence="2 3">
    <name type="scientific">Nitrosopumilus cobalaminigenes</name>
    <dbReference type="NCBI Taxonomy" id="1470066"/>
    <lineage>
        <taxon>Archaea</taxon>
        <taxon>Nitrososphaerota</taxon>
        <taxon>Nitrososphaeria</taxon>
        <taxon>Nitrosopumilales</taxon>
        <taxon>Nitrosopumilaceae</taxon>
        <taxon>Nitrosopumilus</taxon>
    </lineage>
</organism>
<dbReference type="Proteomes" id="UP000509771">
    <property type="component" value="Chromosome"/>
</dbReference>
<name>A0A7D5M1S0_9ARCH</name>
<dbReference type="InterPro" id="IPR012349">
    <property type="entry name" value="Split_barrel_FMN-bd"/>
</dbReference>
<dbReference type="KEGG" id="ncl:C5F47_03680"/>
<dbReference type="GO" id="GO:0016627">
    <property type="term" value="F:oxidoreductase activity, acting on the CH-CH group of donors"/>
    <property type="evidence" value="ECO:0007669"/>
    <property type="project" value="TreeGrafter"/>
</dbReference>
<dbReference type="AlphaFoldDB" id="A0A7D5M1S0"/>
<sequence>MNNPTIGNNISNKKIPVRIAFIKPDGTPNIISLWYEQIDGKIFCATQKSAKIVSYLQNNPKCGFEIATDTPPYMGTRGTGTAKIINDDGEKILTILMNKYLGDKKSILSEFLKNNSKSEIAIEITPSKIFNYDYSQRMKDV</sequence>
<dbReference type="GeneID" id="56059092"/>
<dbReference type="PANTHER" id="PTHR35176">
    <property type="entry name" value="HEME OXYGENASE HI_0854-RELATED"/>
    <property type="match status" value="1"/>
</dbReference>
<dbReference type="GO" id="GO:0005829">
    <property type="term" value="C:cytosol"/>
    <property type="evidence" value="ECO:0007669"/>
    <property type="project" value="TreeGrafter"/>
</dbReference>
<dbReference type="Gene3D" id="2.30.110.10">
    <property type="entry name" value="Electron Transport, Fmn-binding Protein, Chain A"/>
    <property type="match status" value="1"/>
</dbReference>
<evidence type="ECO:0000313" key="2">
    <source>
        <dbReference type="EMBL" id="QLH03791.1"/>
    </source>
</evidence>
<dbReference type="PANTHER" id="PTHR35176:SF6">
    <property type="entry name" value="HEME OXYGENASE HI_0854-RELATED"/>
    <property type="match status" value="1"/>
</dbReference>
<protein>
    <submittedName>
        <fullName evidence="2">Uncharacterized protein</fullName>
    </submittedName>
</protein>
<gene>
    <name evidence="2" type="ORF">C5F47_03680</name>
</gene>
<proteinExistence type="predicted"/>
<dbReference type="SUPFAM" id="SSF50475">
    <property type="entry name" value="FMN-binding split barrel"/>
    <property type="match status" value="1"/>
</dbReference>
<dbReference type="GO" id="GO:0070967">
    <property type="term" value="F:coenzyme F420 binding"/>
    <property type="evidence" value="ECO:0007669"/>
    <property type="project" value="TreeGrafter"/>
</dbReference>
<keyword evidence="3" id="KW-1185">Reference proteome</keyword>
<evidence type="ECO:0000313" key="3">
    <source>
        <dbReference type="Proteomes" id="UP000509771"/>
    </source>
</evidence>
<keyword evidence="1" id="KW-0560">Oxidoreductase</keyword>
<dbReference type="RefSeq" id="WP_179361771.1">
    <property type="nucleotide sequence ID" value="NZ_CP026993.1"/>
</dbReference>
<dbReference type="InterPro" id="IPR052019">
    <property type="entry name" value="F420H2_bilvrd_red/Heme_oxyg"/>
</dbReference>
<reference evidence="2 3" key="1">
    <citation type="submission" date="2018-02" db="EMBL/GenBank/DDBJ databases">
        <title>Complete genome of Nitrosopumilus cobalaminigenes HCA1.</title>
        <authorList>
            <person name="Qin W."/>
            <person name="Zheng Y."/>
            <person name="Stahl D.A."/>
        </authorList>
    </citation>
    <scope>NUCLEOTIDE SEQUENCE [LARGE SCALE GENOMIC DNA]</scope>
    <source>
        <strain evidence="2 3">HCA1</strain>
    </source>
</reference>
<evidence type="ECO:0000256" key="1">
    <source>
        <dbReference type="ARBA" id="ARBA00023002"/>
    </source>
</evidence>
<dbReference type="EMBL" id="CP026993">
    <property type="protein sequence ID" value="QLH03791.1"/>
    <property type="molecule type" value="Genomic_DNA"/>
</dbReference>
<accession>A0A7D5M1S0</accession>
<dbReference type="OrthoDB" id="139492at2157"/>